<feature type="chain" id="PRO_5008092225" evidence="7">
    <location>
        <begin position="21"/>
        <end position="699"/>
    </location>
</feature>
<dbReference type="Pfam" id="PF13899">
    <property type="entry name" value="Thioredoxin_7"/>
    <property type="match status" value="1"/>
</dbReference>
<dbReference type="InterPro" id="IPR035671">
    <property type="entry name" value="DsbD_gamma"/>
</dbReference>
<organism evidence="10 11">
    <name type="scientific">Paramagnetospirillum marisnigri</name>
    <dbReference type="NCBI Taxonomy" id="1285242"/>
    <lineage>
        <taxon>Bacteria</taxon>
        <taxon>Pseudomonadati</taxon>
        <taxon>Pseudomonadota</taxon>
        <taxon>Alphaproteobacteria</taxon>
        <taxon>Rhodospirillales</taxon>
        <taxon>Magnetospirillaceae</taxon>
        <taxon>Paramagnetospirillum</taxon>
    </lineage>
</organism>
<evidence type="ECO:0000256" key="6">
    <source>
        <dbReference type="SAM" id="Phobius"/>
    </source>
</evidence>
<dbReference type="SUPFAM" id="SSF52833">
    <property type="entry name" value="Thioredoxin-like"/>
    <property type="match status" value="1"/>
</dbReference>
<feature type="domain" description="Cytochrome C biogenesis protein transmembrane" evidence="8">
    <location>
        <begin position="295"/>
        <end position="510"/>
    </location>
</feature>
<evidence type="ECO:0000313" key="10">
    <source>
        <dbReference type="EMBL" id="OAN52395.1"/>
    </source>
</evidence>
<feature type="transmembrane region" description="Helical" evidence="6">
    <location>
        <begin position="549"/>
        <end position="567"/>
    </location>
</feature>
<dbReference type="InterPro" id="IPR003834">
    <property type="entry name" value="Cyt_c_assmbl_TM_dom"/>
</dbReference>
<dbReference type="GO" id="GO:0045454">
    <property type="term" value="P:cell redox homeostasis"/>
    <property type="evidence" value="ECO:0007669"/>
    <property type="project" value="TreeGrafter"/>
</dbReference>
<evidence type="ECO:0000256" key="5">
    <source>
        <dbReference type="ARBA" id="ARBA00023136"/>
    </source>
</evidence>
<comment type="subcellular location">
    <subcellularLocation>
        <location evidence="1">Membrane</location>
        <topology evidence="1">Multi-pass membrane protein</topology>
    </subcellularLocation>
</comment>
<evidence type="ECO:0000256" key="3">
    <source>
        <dbReference type="ARBA" id="ARBA00022748"/>
    </source>
</evidence>
<keyword evidence="2 6" id="KW-0812">Transmembrane</keyword>
<evidence type="ECO:0000259" key="9">
    <source>
        <dbReference type="Pfam" id="PF11412"/>
    </source>
</evidence>
<gene>
    <name evidence="10" type="ORF">A6A04_00170</name>
</gene>
<dbReference type="PANTHER" id="PTHR32234">
    <property type="entry name" value="THIOL:DISULFIDE INTERCHANGE PROTEIN DSBD"/>
    <property type="match status" value="1"/>
</dbReference>
<feature type="transmembrane region" description="Helical" evidence="6">
    <location>
        <begin position="455"/>
        <end position="476"/>
    </location>
</feature>
<dbReference type="STRING" id="1285242.A6A04_00170"/>
<keyword evidence="11" id="KW-1185">Reference proteome</keyword>
<dbReference type="EMBL" id="LWQT01000044">
    <property type="protein sequence ID" value="OAN52395.1"/>
    <property type="molecule type" value="Genomic_DNA"/>
</dbReference>
<feature type="domain" description="Thiol:disulfide interchange protein DsbD N-terminal" evidence="9">
    <location>
        <begin position="42"/>
        <end position="153"/>
    </location>
</feature>
<feature type="transmembrane region" description="Helical" evidence="6">
    <location>
        <begin position="379"/>
        <end position="398"/>
    </location>
</feature>
<feature type="transmembrane region" description="Helical" evidence="6">
    <location>
        <begin position="419"/>
        <end position="449"/>
    </location>
</feature>
<keyword evidence="4 6" id="KW-1133">Transmembrane helix</keyword>
<dbReference type="Pfam" id="PF02683">
    <property type="entry name" value="DsbD_TM"/>
    <property type="match status" value="1"/>
</dbReference>
<accession>A0A178MSE5</accession>
<dbReference type="InterPro" id="IPR036249">
    <property type="entry name" value="Thioredoxin-like_sf"/>
</dbReference>
<dbReference type="PANTHER" id="PTHR32234:SF3">
    <property type="entry name" value="SUPPRESSION OF COPPER SENSITIVITY PROTEIN"/>
    <property type="match status" value="1"/>
</dbReference>
<feature type="transmembrane region" description="Helical" evidence="6">
    <location>
        <begin position="294"/>
        <end position="318"/>
    </location>
</feature>
<reference evidence="10 11" key="1">
    <citation type="submission" date="2016-04" db="EMBL/GenBank/DDBJ databases">
        <title>Draft genome sequence of freshwater magnetotactic bacteria Magnetospirillum marisnigri SP-1 and Magnetospirillum moscoviense BB-1.</title>
        <authorList>
            <person name="Koziaeva V."/>
            <person name="Dziuba M.V."/>
            <person name="Ivanov T.M."/>
            <person name="Kuznetsov B."/>
            <person name="Grouzdev D.S."/>
        </authorList>
    </citation>
    <scope>NUCLEOTIDE SEQUENCE [LARGE SCALE GENOMIC DNA]</scope>
    <source>
        <strain evidence="10 11">SP-1</strain>
    </source>
</reference>
<keyword evidence="3" id="KW-0201">Cytochrome c-type biogenesis</keyword>
<dbReference type="AlphaFoldDB" id="A0A178MSE5"/>
<proteinExistence type="predicted"/>
<dbReference type="Pfam" id="PF11412">
    <property type="entry name" value="DsbD_N"/>
    <property type="match status" value="1"/>
</dbReference>
<dbReference type="Proteomes" id="UP000078428">
    <property type="component" value="Unassembled WGS sequence"/>
</dbReference>
<dbReference type="CDD" id="cd02953">
    <property type="entry name" value="DsbDgamma"/>
    <property type="match status" value="1"/>
</dbReference>
<sequence length="699" mass="71880">MMRVLLAVLMLWLGMTAVFAAAPGESDWAASESGRVRLVAATTSVGQAAELRLGVQFQLQPGWKIYWRSPGDAGYPPRLDWAGSANLGEPAIRWPAPHRFVLAGLQNHGYVGEVVLPLDVPVITPGQPVAARLAVDFLACSQICVPQKAELALDLPAGAALPSEAAHVISRFAALVPGDGIRHGLALERPETFGEGDGAVLRLSLAASEPLTEPDAFVEAEEVAGFGQPRVTLSSDRRSALLEIPVTPGTVQKPLAGQTLRVTVTDGLRSLETSVTPLAMPAPPPTVNPPETGLWGMLAVALLGGLILNLMPCVLPVLSIKLLGILGHGGGERGHVRASFIASAAGIFVSFLALAALAIAVKQAGQAVGWGIQFQQPGFLAVMVVLLALFAANLWGAFEIPLPGWLMNAGGGGRHHTVLGHFLSGAFATVLATPCSAPFLGTAIGFALARGPVEIIAIFAALGLGMAAPFLAVALWPDAALRLPRPGRWMITVRKLLGLALAATGVWLLSVLAAQAGIAVALVSGGAVAGAVLILALKPRLPPSSRSAVMACVAALAGLAVAAPFHGGEAARGSADTGSVAWVAFDASAIPRLVGEGKVVFVDVTADWCITCKVNKAAVIERGPVAKRLGAAQTVAMKADWTRPDDGIARYLASFGRYGIPFNAVYGPAAPDGIALPELLSDSDVLGALDRAAGVGAGR</sequence>
<dbReference type="GO" id="GO:0015035">
    <property type="term" value="F:protein-disulfide reductase activity"/>
    <property type="evidence" value="ECO:0007669"/>
    <property type="project" value="TreeGrafter"/>
</dbReference>
<dbReference type="GO" id="GO:0017004">
    <property type="term" value="P:cytochrome complex assembly"/>
    <property type="evidence" value="ECO:0007669"/>
    <property type="project" value="UniProtKB-KW"/>
</dbReference>
<dbReference type="InterPro" id="IPR028250">
    <property type="entry name" value="DsbDN"/>
</dbReference>
<keyword evidence="7" id="KW-0732">Signal</keyword>
<evidence type="ECO:0000256" key="7">
    <source>
        <dbReference type="SAM" id="SignalP"/>
    </source>
</evidence>
<feature type="transmembrane region" description="Helical" evidence="6">
    <location>
        <begin position="496"/>
        <end position="512"/>
    </location>
</feature>
<feature type="signal peptide" evidence="7">
    <location>
        <begin position="1"/>
        <end position="20"/>
    </location>
</feature>
<evidence type="ECO:0000259" key="8">
    <source>
        <dbReference type="Pfam" id="PF02683"/>
    </source>
</evidence>
<dbReference type="Gene3D" id="3.40.30.10">
    <property type="entry name" value="Glutaredoxin"/>
    <property type="match status" value="1"/>
</dbReference>
<dbReference type="GO" id="GO:0016020">
    <property type="term" value="C:membrane"/>
    <property type="evidence" value="ECO:0007669"/>
    <property type="project" value="UniProtKB-SubCell"/>
</dbReference>
<protein>
    <submittedName>
        <fullName evidence="10">Disulfide bond formation protein DsbD</fullName>
    </submittedName>
</protein>
<comment type="caution">
    <text evidence="10">The sequence shown here is derived from an EMBL/GenBank/DDBJ whole genome shotgun (WGS) entry which is preliminary data.</text>
</comment>
<evidence type="ECO:0000256" key="2">
    <source>
        <dbReference type="ARBA" id="ARBA00022692"/>
    </source>
</evidence>
<feature type="transmembrane region" description="Helical" evidence="6">
    <location>
        <begin position="518"/>
        <end position="537"/>
    </location>
</feature>
<evidence type="ECO:0000256" key="1">
    <source>
        <dbReference type="ARBA" id="ARBA00004141"/>
    </source>
</evidence>
<name>A0A178MSE5_9PROT</name>
<keyword evidence="5 6" id="KW-0472">Membrane</keyword>
<evidence type="ECO:0000256" key="4">
    <source>
        <dbReference type="ARBA" id="ARBA00022989"/>
    </source>
</evidence>
<feature type="transmembrane region" description="Helical" evidence="6">
    <location>
        <begin position="338"/>
        <end position="359"/>
    </location>
</feature>
<evidence type="ECO:0000313" key="11">
    <source>
        <dbReference type="Proteomes" id="UP000078428"/>
    </source>
</evidence>